<dbReference type="Proteomes" id="UP000193484">
    <property type="component" value="Unassembled WGS sequence"/>
</dbReference>
<dbReference type="Gene3D" id="3.40.50.300">
    <property type="entry name" value="P-loop containing nucleotide triphosphate hydrolases"/>
    <property type="match status" value="1"/>
</dbReference>
<dbReference type="STRING" id="1793.AWC04_02500"/>
<gene>
    <name evidence="1" type="ORF">AWC04_02500</name>
</gene>
<dbReference type="AlphaFoldDB" id="A0A1X1RK85"/>
<keyword evidence="2" id="KW-1185">Reference proteome</keyword>
<dbReference type="EMBL" id="LQOJ01000017">
    <property type="protein sequence ID" value="ORV08036.1"/>
    <property type="molecule type" value="Genomic_DNA"/>
</dbReference>
<reference evidence="1 2" key="1">
    <citation type="submission" date="2016-01" db="EMBL/GenBank/DDBJ databases">
        <title>The new phylogeny of the genus Mycobacterium.</title>
        <authorList>
            <person name="Tarcisio F."/>
            <person name="Conor M."/>
            <person name="Antonella G."/>
            <person name="Elisabetta G."/>
            <person name="Giulia F.S."/>
            <person name="Sara T."/>
            <person name="Anna F."/>
            <person name="Clotilde B."/>
            <person name="Roberto B."/>
            <person name="Veronica D.S."/>
            <person name="Fabio R."/>
            <person name="Monica P."/>
            <person name="Olivier J."/>
            <person name="Enrico T."/>
            <person name="Nicola S."/>
        </authorList>
    </citation>
    <scope>NUCLEOTIDE SEQUENCE [LARGE SCALE GENOMIC DNA]</scope>
    <source>
        <strain evidence="1 2">DSM 44179</strain>
    </source>
</reference>
<name>A0A1X1RK85_MYCFA</name>
<dbReference type="Pfam" id="PF12846">
    <property type="entry name" value="AAA_10"/>
    <property type="match status" value="1"/>
</dbReference>
<protein>
    <submittedName>
        <fullName evidence="1">Uncharacterized protein</fullName>
    </submittedName>
</protein>
<proteinExistence type="predicted"/>
<dbReference type="SUPFAM" id="SSF52540">
    <property type="entry name" value="P-loop containing nucleoside triphosphate hydrolases"/>
    <property type="match status" value="1"/>
</dbReference>
<accession>A0A1X1RK85</accession>
<dbReference type="OrthoDB" id="4647520at2"/>
<evidence type="ECO:0000313" key="1">
    <source>
        <dbReference type="EMBL" id="ORV08036.1"/>
    </source>
</evidence>
<organism evidence="1 2">
    <name type="scientific">Mycolicibacterium fallax</name>
    <name type="common">Mycobacterium fallax</name>
    <dbReference type="NCBI Taxonomy" id="1793"/>
    <lineage>
        <taxon>Bacteria</taxon>
        <taxon>Bacillati</taxon>
        <taxon>Actinomycetota</taxon>
        <taxon>Actinomycetes</taxon>
        <taxon>Mycobacteriales</taxon>
        <taxon>Mycobacteriaceae</taxon>
        <taxon>Mycolicibacterium</taxon>
    </lineage>
</organism>
<comment type="caution">
    <text evidence="1">The sequence shown here is derived from an EMBL/GenBank/DDBJ whole genome shotgun (WGS) entry which is preliminary data.</text>
</comment>
<dbReference type="RefSeq" id="WP_085092766.1">
    <property type="nucleotide sequence ID" value="NZ_JACKRW010000404.1"/>
</dbReference>
<sequence length="949" mass="105432">MPEGNRYARESARVFTDVRDFPIYFSNIDDKTRLWFAPWRIWDGAVALIGIPTTVWATKHWLDSGHAMAIAIYGTAITAALVYAARQIPITKPSPLYRLLWLTEGILHSQHTVGVEEGSPWLRPPKEVIGNLVFTAGGVYAEFLLTGQPGGMRPFEMKDRTAQEHRPLVRQLPSGLVLWGVEAIMSPKSIKRRMLHAHVHDHRWVDEVRQWEQVLDTERFYEQVFGLRVPVDSGMAGRSTVGGAAKIATYIAGRDPDDPKTLAGYQARVAEILSKIPAQFEARPATPRQIHWLYRRQWRRGIENVPFPHGPGGPDRLRAEDFAPVAATGFDVGDQARRRRGMSWLGRHVPSLKPVMRVVSGGGDESFQTLMPISRLPRKGLAYPQAELMLALYDVDVEATVDWFQHVSIRSAEKELTAVDRAQRNLSDQAFQRGGRRASQADLVERYESAEDFNAELRETTLESGVRMTMVAAVGASSAEAAGQAAQLLHTHFAEDLETTLRAPRGSAQLSLWQIGMPGSEERAPLSQYYHPTTTKQWARFAPLVSSQLGNDSGILFARHLGTRRPSPVFLDLEGSPDRRGAPGVLFIGAPGGGKSQGAKRVVDGLIKRGSQASITDPGTLREWSTALAHHGDRVSLLDPARGTVSMDGFRIFRPEVAVERTLDHLLPMMGVEPDGRIAAQFRFLMRPDQRVATSLGGLVRYLRELTGAQRTEYEELTAKLDMWAGVDYLRCMFDDSLPVPPIAAKDAVIWLTGDLELPTITQTDEIHLYRRQTARARAGLAIYGMIATVTREAYTDPAIRRPGTFGWFVAEEARAYFASPVGSEDAARIATQGRKERYGLIGISQHIEHFSAIPTQDLPVRVITPFKASERDYAKQALRAIGINPDEYPSALDLRTADEHGYAYMIDEDGRCGLIDMLPPCQQELVEAFDTRHLADARARDTGAPAPC</sequence>
<evidence type="ECO:0000313" key="2">
    <source>
        <dbReference type="Proteomes" id="UP000193484"/>
    </source>
</evidence>
<dbReference type="InterPro" id="IPR027417">
    <property type="entry name" value="P-loop_NTPase"/>
</dbReference>